<proteinExistence type="predicted"/>
<dbReference type="RefSeq" id="WP_378975356.1">
    <property type="nucleotide sequence ID" value="NZ_JBHTBJ010000033.1"/>
</dbReference>
<keyword evidence="14" id="KW-1185">Reference proteome</keyword>
<evidence type="ECO:0000256" key="8">
    <source>
        <dbReference type="ARBA" id="ARBA00023012"/>
    </source>
</evidence>
<comment type="caution">
    <text evidence="13">The sequence shown here is derived from an EMBL/GenBank/DDBJ whole genome shotgun (WGS) entry which is preliminary data.</text>
</comment>
<feature type="domain" description="Signal transduction histidine kinase subgroup 3 dimerisation and phosphoacceptor" evidence="12">
    <location>
        <begin position="200"/>
        <end position="265"/>
    </location>
</feature>
<evidence type="ECO:0000256" key="6">
    <source>
        <dbReference type="ARBA" id="ARBA00022777"/>
    </source>
</evidence>
<keyword evidence="7" id="KW-0067">ATP-binding</keyword>
<evidence type="ECO:0000256" key="4">
    <source>
        <dbReference type="ARBA" id="ARBA00022679"/>
    </source>
</evidence>
<feature type="transmembrane region" description="Helical" evidence="10">
    <location>
        <begin position="74"/>
        <end position="93"/>
    </location>
</feature>
<evidence type="ECO:0000256" key="10">
    <source>
        <dbReference type="SAM" id="Phobius"/>
    </source>
</evidence>
<dbReference type="PANTHER" id="PTHR24421:SF10">
    <property type="entry name" value="NITRATE_NITRITE SENSOR PROTEIN NARQ"/>
    <property type="match status" value="1"/>
</dbReference>
<keyword evidence="10" id="KW-0812">Transmembrane</keyword>
<evidence type="ECO:0000313" key="13">
    <source>
        <dbReference type="EMBL" id="MFC7278476.1"/>
    </source>
</evidence>
<evidence type="ECO:0000256" key="3">
    <source>
        <dbReference type="ARBA" id="ARBA00022553"/>
    </source>
</evidence>
<dbReference type="GO" id="GO:0016301">
    <property type="term" value="F:kinase activity"/>
    <property type="evidence" value="ECO:0007669"/>
    <property type="project" value="UniProtKB-KW"/>
</dbReference>
<evidence type="ECO:0000256" key="9">
    <source>
        <dbReference type="SAM" id="Coils"/>
    </source>
</evidence>
<name>A0ABW2I0G3_9ACTN</name>
<dbReference type="Proteomes" id="UP001596548">
    <property type="component" value="Unassembled WGS sequence"/>
</dbReference>
<dbReference type="InterPro" id="IPR003594">
    <property type="entry name" value="HATPase_dom"/>
</dbReference>
<feature type="transmembrane region" description="Helical" evidence="10">
    <location>
        <begin position="99"/>
        <end position="116"/>
    </location>
</feature>
<feature type="transmembrane region" description="Helical" evidence="10">
    <location>
        <begin position="152"/>
        <end position="171"/>
    </location>
</feature>
<protein>
    <recommendedName>
        <fullName evidence="2">histidine kinase</fullName>
        <ecNumber evidence="2">2.7.13.3</ecNumber>
    </recommendedName>
</protein>
<gene>
    <name evidence="13" type="ORF">ACFQS1_31230</name>
</gene>
<dbReference type="SUPFAM" id="SSF55874">
    <property type="entry name" value="ATPase domain of HSP90 chaperone/DNA topoisomerase II/histidine kinase"/>
    <property type="match status" value="1"/>
</dbReference>
<evidence type="ECO:0000259" key="11">
    <source>
        <dbReference type="Pfam" id="PF02518"/>
    </source>
</evidence>
<dbReference type="Pfam" id="PF02518">
    <property type="entry name" value="HATPase_c"/>
    <property type="match status" value="1"/>
</dbReference>
<dbReference type="EMBL" id="JBHTBJ010000033">
    <property type="protein sequence ID" value="MFC7278476.1"/>
    <property type="molecule type" value="Genomic_DNA"/>
</dbReference>
<feature type="transmembrane region" description="Helical" evidence="10">
    <location>
        <begin position="123"/>
        <end position="140"/>
    </location>
</feature>
<dbReference type="Pfam" id="PF07730">
    <property type="entry name" value="HisKA_3"/>
    <property type="match status" value="1"/>
</dbReference>
<dbReference type="InterPro" id="IPR036890">
    <property type="entry name" value="HATPase_C_sf"/>
</dbReference>
<feature type="domain" description="Histidine kinase/HSP90-like ATPase" evidence="11">
    <location>
        <begin position="314"/>
        <end position="402"/>
    </location>
</feature>
<keyword evidence="8" id="KW-0902">Two-component regulatory system</keyword>
<keyword evidence="9" id="KW-0175">Coiled coil</keyword>
<keyword evidence="4" id="KW-0808">Transferase</keyword>
<accession>A0ABW2I0G3</accession>
<keyword evidence="5" id="KW-0547">Nucleotide-binding</keyword>
<feature type="transmembrane region" description="Helical" evidence="10">
    <location>
        <begin position="21"/>
        <end position="41"/>
    </location>
</feature>
<dbReference type="InterPro" id="IPR050482">
    <property type="entry name" value="Sensor_HK_TwoCompSys"/>
</dbReference>
<dbReference type="Gene3D" id="3.30.565.10">
    <property type="entry name" value="Histidine kinase-like ATPase, C-terminal domain"/>
    <property type="match status" value="1"/>
</dbReference>
<dbReference type="InterPro" id="IPR011712">
    <property type="entry name" value="Sig_transdc_His_kin_sub3_dim/P"/>
</dbReference>
<sequence length="406" mass="43704">MRPRWVTDRRRRRLRPALAPLLWWAGTTLFALGMLFFNVGVAATEFAVPPVIALVAGFGQSAALVLIRIRPTEATALQLVSVAVLGVAIPSGAGPTWPLTAAGAIILIAHVGLTTARTDRRTAVATFWAIELVLLLVMLLDPREREVSDWLPIMILYPVFAGLALGGVLIGRRWREVRRELADARRDVEAEQSQRAVAEERTRIARELHDVVAHNMSVIHMQATSASYRLKNLDPAAKAEFAQIAAGARSTMREMRQLLAVLRDESADAELAPVPGLDRLAELVESAARAGVPVEVHEAAGTVVLPESVAVAGYRIVQESLSNIIRHAPGARTRIDLDLEGPDLMLSIVNEAAARPAEPMEAPGRAGHGLAGMRERAQLVGGTLESGPRDDGGYSVVARLPIGGQE</sequence>
<evidence type="ECO:0000256" key="1">
    <source>
        <dbReference type="ARBA" id="ARBA00000085"/>
    </source>
</evidence>
<evidence type="ECO:0000256" key="7">
    <source>
        <dbReference type="ARBA" id="ARBA00022840"/>
    </source>
</evidence>
<feature type="transmembrane region" description="Helical" evidence="10">
    <location>
        <begin position="47"/>
        <end position="67"/>
    </location>
</feature>
<keyword evidence="6 13" id="KW-0418">Kinase</keyword>
<keyword evidence="10" id="KW-0472">Membrane</keyword>
<feature type="coiled-coil region" evidence="9">
    <location>
        <begin position="245"/>
        <end position="272"/>
    </location>
</feature>
<organism evidence="13 14">
    <name type="scientific">Paractinoplanes rhizophilus</name>
    <dbReference type="NCBI Taxonomy" id="1416877"/>
    <lineage>
        <taxon>Bacteria</taxon>
        <taxon>Bacillati</taxon>
        <taxon>Actinomycetota</taxon>
        <taxon>Actinomycetes</taxon>
        <taxon>Micromonosporales</taxon>
        <taxon>Micromonosporaceae</taxon>
        <taxon>Paractinoplanes</taxon>
    </lineage>
</organism>
<dbReference type="EC" id="2.7.13.3" evidence="2"/>
<keyword evidence="10" id="KW-1133">Transmembrane helix</keyword>
<reference evidence="14" key="1">
    <citation type="journal article" date="2019" name="Int. J. Syst. Evol. Microbiol.">
        <title>The Global Catalogue of Microorganisms (GCM) 10K type strain sequencing project: providing services to taxonomists for standard genome sequencing and annotation.</title>
        <authorList>
            <consortium name="The Broad Institute Genomics Platform"/>
            <consortium name="The Broad Institute Genome Sequencing Center for Infectious Disease"/>
            <person name="Wu L."/>
            <person name="Ma J."/>
        </authorList>
    </citation>
    <scope>NUCLEOTIDE SEQUENCE [LARGE SCALE GENOMIC DNA]</scope>
    <source>
        <strain evidence="14">XZYJT-10</strain>
    </source>
</reference>
<evidence type="ECO:0000256" key="2">
    <source>
        <dbReference type="ARBA" id="ARBA00012438"/>
    </source>
</evidence>
<dbReference type="Gene3D" id="1.20.5.1930">
    <property type="match status" value="1"/>
</dbReference>
<evidence type="ECO:0000313" key="14">
    <source>
        <dbReference type="Proteomes" id="UP001596548"/>
    </source>
</evidence>
<evidence type="ECO:0000259" key="12">
    <source>
        <dbReference type="Pfam" id="PF07730"/>
    </source>
</evidence>
<dbReference type="PANTHER" id="PTHR24421">
    <property type="entry name" value="NITRATE/NITRITE SENSOR PROTEIN NARX-RELATED"/>
    <property type="match status" value="1"/>
</dbReference>
<evidence type="ECO:0000256" key="5">
    <source>
        <dbReference type="ARBA" id="ARBA00022741"/>
    </source>
</evidence>
<keyword evidence="3" id="KW-0597">Phosphoprotein</keyword>
<feature type="coiled-coil region" evidence="9">
    <location>
        <begin position="174"/>
        <end position="201"/>
    </location>
</feature>
<comment type="catalytic activity">
    <reaction evidence="1">
        <text>ATP + protein L-histidine = ADP + protein N-phospho-L-histidine.</text>
        <dbReference type="EC" id="2.7.13.3"/>
    </reaction>
</comment>
<dbReference type="CDD" id="cd16917">
    <property type="entry name" value="HATPase_UhpB-NarQ-NarX-like"/>
    <property type="match status" value="1"/>
</dbReference>